<dbReference type="EMBL" id="JAPTGB010000014">
    <property type="protein sequence ID" value="MCZ0861036.1"/>
    <property type="molecule type" value="Genomic_DNA"/>
</dbReference>
<organism evidence="2 3">
    <name type="scientific">Methanocorpusculum petauri</name>
    <dbReference type="NCBI Taxonomy" id="3002863"/>
    <lineage>
        <taxon>Archaea</taxon>
        <taxon>Methanobacteriati</taxon>
        <taxon>Methanobacteriota</taxon>
        <taxon>Stenosarchaea group</taxon>
        <taxon>Methanomicrobia</taxon>
        <taxon>Methanomicrobiales</taxon>
        <taxon>Methanocorpusculaceae</taxon>
        <taxon>Methanocorpusculum</taxon>
    </lineage>
</organism>
<gene>
    <name evidence="2" type="ORF">O0S10_07330</name>
</gene>
<evidence type="ECO:0000313" key="3">
    <source>
        <dbReference type="Proteomes" id="UP001141422"/>
    </source>
</evidence>
<comment type="caution">
    <text evidence="2">The sequence shown here is derived from an EMBL/GenBank/DDBJ whole genome shotgun (WGS) entry which is preliminary data.</text>
</comment>
<dbReference type="Proteomes" id="UP001141422">
    <property type="component" value="Unassembled WGS sequence"/>
</dbReference>
<dbReference type="CDD" id="cd00093">
    <property type="entry name" value="HTH_XRE"/>
    <property type="match status" value="1"/>
</dbReference>
<keyword evidence="1" id="KW-0472">Membrane</keyword>
<dbReference type="RefSeq" id="WP_268925231.1">
    <property type="nucleotide sequence ID" value="NZ_JAPTGB010000014.1"/>
</dbReference>
<keyword evidence="3" id="KW-1185">Reference proteome</keyword>
<evidence type="ECO:0000256" key="1">
    <source>
        <dbReference type="SAM" id="Phobius"/>
    </source>
</evidence>
<dbReference type="Gene3D" id="1.10.10.10">
    <property type="entry name" value="Winged helix-like DNA-binding domain superfamily/Winged helix DNA-binding domain"/>
    <property type="match status" value="2"/>
</dbReference>
<protein>
    <recommendedName>
        <fullName evidence="4">Winged helix-turn-helix transcriptional regulator</fullName>
    </recommendedName>
</protein>
<dbReference type="InterPro" id="IPR036390">
    <property type="entry name" value="WH_DNA-bd_sf"/>
</dbReference>
<dbReference type="SUPFAM" id="SSF46785">
    <property type="entry name" value="Winged helix' DNA-binding domain"/>
    <property type="match status" value="2"/>
</dbReference>
<name>A0ABT4IH16_9EURY</name>
<sequence length="281" mass="31793">MNHRIVMHQKVWYVIILSLLLFGSGPVASAGEVTSIGGIQAEPIYENVTPVYDGKSINAVEDGWDSLPIWRQIIITDVSACFEGTILHRPYLFAAPVLFVLLGLFCILRFTSTKKRERSPIPKKLLAYIKTHPGSTQKQLLAAMKTSRGSVCYHLDKLGNAKKLQKVYSGNVPRYYPATEQTFTEDPLEHALRQLVSRKKSGIFLRTLHEHPGITRKELAELLGVLPTTIHWYLHTHANECIVSMERDGHEFHYALTAEAKQIYERLTQGHFEDSESQANI</sequence>
<dbReference type="InterPro" id="IPR001387">
    <property type="entry name" value="Cro/C1-type_HTH"/>
</dbReference>
<keyword evidence="1" id="KW-1133">Transmembrane helix</keyword>
<evidence type="ECO:0008006" key="4">
    <source>
        <dbReference type="Google" id="ProtNLM"/>
    </source>
</evidence>
<accession>A0ABT4IH16</accession>
<evidence type="ECO:0000313" key="2">
    <source>
        <dbReference type="EMBL" id="MCZ0861036.1"/>
    </source>
</evidence>
<dbReference type="PANTHER" id="PTHR36216:SF1">
    <property type="entry name" value="HTH ARSR-TYPE DOMAIN-CONTAINING PROTEIN"/>
    <property type="match status" value="1"/>
</dbReference>
<feature type="transmembrane region" description="Helical" evidence="1">
    <location>
        <begin position="91"/>
        <end position="110"/>
    </location>
</feature>
<dbReference type="InterPro" id="IPR036388">
    <property type="entry name" value="WH-like_DNA-bd_sf"/>
</dbReference>
<proteinExistence type="predicted"/>
<reference evidence="2" key="1">
    <citation type="submission" date="2022-12" db="EMBL/GenBank/DDBJ databases">
        <title>Isolation and characterisation of novel Methanocorpusculum spp. from native Australian herbivores indicates the genus is ancestrally host-associated.</title>
        <authorList>
            <person name="Volmer J.G."/>
            <person name="Soo R.M."/>
            <person name="Evans P.N."/>
            <person name="Hoedt E.C."/>
            <person name="Astorga Alsina A.L."/>
            <person name="Woodcroft B.J."/>
            <person name="Tyson G.W."/>
            <person name="Hugenholtz P."/>
            <person name="Morrison M."/>
        </authorList>
    </citation>
    <scope>NUCLEOTIDE SEQUENCE</scope>
    <source>
        <strain evidence="2">MG</strain>
    </source>
</reference>
<dbReference type="PANTHER" id="PTHR36216">
    <property type="entry name" value="TRANSCRIPTIONAL REGULATOR, TRMB"/>
    <property type="match status" value="1"/>
</dbReference>
<keyword evidence="1" id="KW-0812">Transmembrane</keyword>